<dbReference type="InterPro" id="IPR004089">
    <property type="entry name" value="MCPsignal_dom"/>
</dbReference>
<dbReference type="Gene3D" id="1.10.287.950">
    <property type="entry name" value="Methyl-accepting chemotaxis protein"/>
    <property type="match status" value="1"/>
</dbReference>
<dbReference type="CDD" id="cd06225">
    <property type="entry name" value="HAMP"/>
    <property type="match status" value="1"/>
</dbReference>
<dbReference type="PROSITE" id="PS50885">
    <property type="entry name" value="HAMP"/>
    <property type="match status" value="1"/>
</dbReference>
<organism evidence="10 11">
    <name type="scientific">Tepiditoga spiralis</name>
    <dbReference type="NCBI Taxonomy" id="2108365"/>
    <lineage>
        <taxon>Bacteria</taxon>
        <taxon>Thermotogati</taxon>
        <taxon>Thermotogota</taxon>
        <taxon>Thermotogae</taxon>
        <taxon>Petrotogales</taxon>
        <taxon>Petrotogaceae</taxon>
        <taxon>Tepiditoga</taxon>
    </lineage>
</organism>
<dbReference type="PANTHER" id="PTHR32089">
    <property type="entry name" value="METHYL-ACCEPTING CHEMOTAXIS PROTEIN MCPB"/>
    <property type="match status" value="1"/>
</dbReference>
<feature type="transmembrane region" description="Helical" evidence="6">
    <location>
        <begin position="344"/>
        <end position="366"/>
    </location>
</feature>
<keyword evidence="11" id="KW-1185">Reference proteome</keyword>
<dbReference type="PANTHER" id="PTHR32089:SF112">
    <property type="entry name" value="LYSOZYME-LIKE PROTEIN-RELATED"/>
    <property type="match status" value="1"/>
</dbReference>
<dbReference type="InterPro" id="IPR000727">
    <property type="entry name" value="T_SNARE_dom"/>
</dbReference>
<dbReference type="InterPro" id="IPR003660">
    <property type="entry name" value="HAMP_dom"/>
</dbReference>
<keyword evidence="2" id="KW-1003">Cell membrane</keyword>
<feature type="domain" description="T-SNARE coiled-coil homology" evidence="8">
    <location>
        <begin position="621"/>
        <end position="683"/>
    </location>
</feature>
<proteinExistence type="inferred from homology"/>
<keyword evidence="2" id="KW-0997">Cell inner membrane</keyword>
<evidence type="ECO:0000313" key="11">
    <source>
        <dbReference type="Proteomes" id="UP000516361"/>
    </source>
</evidence>
<feature type="domain" description="HAMP" evidence="9">
    <location>
        <begin position="363"/>
        <end position="415"/>
    </location>
</feature>
<evidence type="ECO:0000256" key="3">
    <source>
        <dbReference type="ARBA" id="ARBA00023224"/>
    </source>
</evidence>
<dbReference type="Pfam" id="PF00672">
    <property type="entry name" value="HAMP"/>
    <property type="match status" value="1"/>
</dbReference>
<dbReference type="RefSeq" id="WP_190615759.1">
    <property type="nucleotide sequence ID" value="NZ_AP018712.1"/>
</dbReference>
<dbReference type="SMART" id="SM00304">
    <property type="entry name" value="HAMP"/>
    <property type="match status" value="2"/>
</dbReference>
<comment type="similarity">
    <text evidence="4">Belongs to the methyl-accepting chemotaxis (MCP) protein family.</text>
</comment>
<dbReference type="AlphaFoldDB" id="A0A7G1G5U7"/>
<accession>A0A7G1G5U7</accession>
<dbReference type="PROSITE" id="PS50192">
    <property type="entry name" value="T_SNARE"/>
    <property type="match status" value="1"/>
</dbReference>
<dbReference type="CDD" id="cd18774">
    <property type="entry name" value="PDC2_HK_sensor"/>
    <property type="match status" value="1"/>
</dbReference>
<dbReference type="PROSITE" id="PS50111">
    <property type="entry name" value="CHEMOTAXIS_TRANSDUC_2"/>
    <property type="match status" value="1"/>
</dbReference>
<evidence type="ECO:0000256" key="2">
    <source>
        <dbReference type="ARBA" id="ARBA00022519"/>
    </source>
</evidence>
<dbReference type="Pfam" id="PF00015">
    <property type="entry name" value="MCPsignal"/>
    <property type="match status" value="1"/>
</dbReference>
<dbReference type="Proteomes" id="UP000516361">
    <property type="component" value="Chromosome"/>
</dbReference>
<dbReference type="SUPFAM" id="SSF58104">
    <property type="entry name" value="Methyl-accepting chemotaxis protein (MCP) signaling domain"/>
    <property type="match status" value="1"/>
</dbReference>
<dbReference type="InParanoid" id="A0A7G1G5U7"/>
<evidence type="ECO:0008006" key="12">
    <source>
        <dbReference type="Google" id="ProtNLM"/>
    </source>
</evidence>
<sequence>MKLSSKLLLVVLSFALIPLFLVWGISYNMSKNALVTQTHSSIDTIASNFSEKVTNYYESFSKTIDSMAKLDFLSSMVKSMSRQFDEYENPTPFFRKAYVELNTNPKDPSKMLRLNDDLQNKLEEEFGDDAYGIFDYDLFHGQNHKIINDYVKVEGLDDFYLIDLKGRVVYSNKKGPAFARNLNKIPGNLRDLFYELKKEDKDHIHPILKDFTYSKSKKEVLEYYGIPIKKYAIDGYLIISKKVDALDSILNKKTNLGKSAKIYIILKDGTLMNDIKNLKKFQDKVDTSFIKGTNGIANYKSFDGNTVIGAYRKINAPGNEKYIVIEVNEKEALAFVYKLVQVNLIIIVSVIVFILILVTIFTKYLVKPVKTIQESVKAISNGDVSKKLVIKRKDEFGIIGRMFGDVQKTIIDIVEKIRGESKNIEINAEKIEEESNKNIDNSEVIKSSMQSIQANTESMAASVEETTASIEDVSTGAKSISAASADLSIKTSDIVEKIDNSKNEINSMMVSVDDIQVMMTRNNESIQNLSTKTISIKDITESIHKIAEQTNLLALNAAIEAARAGEAGKGFAVVADEIRKLAEESNIAAGKIEENIDYLVKDATSVAKESNKMTGNVTEITSSIKNIGTSLEGVLSAVTEISEMVENTAASSQQQGASLEQIDESMALINVSVQNVVKEINEVFNKIEEQLDSAKELGDLAVKLNNTIDSLNEFSSKFKLN</sequence>
<reference evidence="10 11" key="1">
    <citation type="submission" date="2018-06" db="EMBL/GenBank/DDBJ databases">
        <title>Genome sequencing of Oceanotoga sp. sy52.</title>
        <authorList>
            <person name="Mori K."/>
        </authorList>
    </citation>
    <scope>NUCLEOTIDE SEQUENCE [LARGE SCALE GENOMIC DNA]</scope>
    <source>
        <strain evidence="11">sy52</strain>
    </source>
</reference>
<dbReference type="Gene3D" id="6.10.340.10">
    <property type="match status" value="1"/>
</dbReference>
<dbReference type="CDD" id="cd11386">
    <property type="entry name" value="MCP_signal"/>
    <property type="match status" value="1"/>
</dbReference>
<keyword evidence="3 5" id="KW-0807">Transducer</keyword>
<feature type="domain" description="Methyl-accepting transducer" evidence="7">
    <location>
        <begin position="434"/>
        <end position="670"/>
    </location>
</feature>
<evidence type="ECO:0000313" key="10">
    <source>
        <dbReference type="EMBL" id="BBE30686.1"/>
    </source>
</evidence>
<evidence type="ECO:0000259" key="9">
    <source>
        <dbReference type="PROSITE" id="PS50885"/>
    </source>
</evidence>
<keyword evidence="6" id="KW-0812">Transmembrane</keyword>
<evidence type="ECO:0000256" key="6">
    <source>
        <dbReference type="SAM" id="Phobius"/>
    </source>
</evidence>
<protein>
    <recommendedName>
        <fullName evidence="12">Methyl-accepting chemotaxis protein</fullName>
    </recommendedName>
</protein>
<comment type="subcellular location">
    <subcellularLocation>
        <location evidence="1">Cell inner membrane</location>
        <topology evidence="1">Multi-pass membrane protein</topology>
    </subcellularLocation>
</comment>
<keyword evidence="6" id="KW-0472">Membrane</keyword>
<evidence type="ECO:0000259" key="7">
    <source>
        <dbReference type="PROSITE" id="PS50111"/>
    </source>
</evidence>
<evidence type="ECO:0000256" key="5">
    <source>
        <dbReference type="PROSITE-ProRule" id="PRU00284"/>
    </source>
</evidence>
<evidence type="ECO:0000256" key="4">
    <source>
        <dbReference type="ARBA" id="ARBA00029447"/>
    </source>
</evidence>
<gene>
    <name evidence="10" type="ORF">OSSY52_08270</name>
</gene>
<keyword evidence="6" id="KW-1133">Transmembrane helix</keyword>
<dbReference type="KEGG" id="ocy:OSSY52_08270"/>
<name>A0A7G1G5U7_9BACT</name>
<dbReference type="GO" id="GO:0007165">
    <property type="term" value="P:signal transduction"/>
    <property type="evidence" value="ECO:0007669"/>
    <property type="project" value="UniProtKB-KW"/>
</dbReference>
<evidence type="ECO:0000259" key="8">
    <source>
        <dbReference type="PROSITE" id="PS50192"/>
    </source>
</evidence>
<dbReference type="GO" id="GO:0005886">
    <property type="term" value="C:plasma membrane"/>
    <property type="evidence" value="ECO:0007669"/>
    <property type="project" value="UniProtKB-SubCell"/>
</dbReference>
<dbReference type="SMART" id="SM00283">
    <property type="entry name" value="MA"/>
    <property type="match status" value="1"/>
</dbReference>
<dbReference type="EMBL" id="AP018712">
    <property type="protein sequence ID" value="BBE30686.1"/>
    <property type="molecule type" value="Genomic_DNA"/>
</dbReference>
<evidence type="ECO:0000256" key="1">
    <source>
        <dbReference type="ARBA" id="ARBA00004429"/>
    </source>
</evidence>